<accession>A0ACA8R5L6</accession>
<dbReference type="EMBL" id="AP019779">
    <property type="protein sequence ID" value="BBL62250.1"/>
    <property type="molecule type" value="Genomic_DNA"/>
</dbReference>
<sequence length="1620" mass="182569">MGINFKKISVILVILFFVSICFMNFSFAENTDSSNSNDISDTNIVSNKNVNTIETANSNVKSNSVQTVTPKSRLTVIVKEAYNKTSKKLSEDGFAVKGAYVRITDLSKNLVSSGYTDQYGKVNFDLNPGTYLINISYLNSTYLSYSGTKTLSYYSDNFTHLFVPDIIFVTPYSGNKIKIDKLMNVSDRVYYLDSQASKTDLLKMQWILDYANFIYIDMYMTGSYEFSYEWFIDTPANKKGNIAYCFGDYSDVDSYGLNFIGGNVSSIENTFVGTYYQAEELPLSEVLIKNMENLFDYILFLMNESNIDPTEDTNRTPLIDSIWGIYHPNLEEQVIDFRPNPEDVANWIRSNPGFDGDGQGSLNWMVENYIEWLNTTSISDLFERFENLYNEYKKANNITESGYVIIASYGYGGSLVDALIKGYESKKRPSFNVFQRVTSPSMASILLNVSSKFNIVAVNSLYSWSMDYNNMGDGGAIDEFTKINVEILKALHDISEYSYNSQYGPQSEWTYGVTIPSMEGVYGAIAVSYVDKEGNSHVIKDGVKKLVETTLGWANLKEKDNFDKKIAVILYNYPPGKAEIGASYLDVFQSVHDLLIQLSRAGYNIGMSEEEIPNSTTLYTLLSMFGNKGSWAQGLLDSYVEGKWDKLVKDPNDLAIIESYLKYFDLNKNNQLVDLLQYIKFYKSLNKTLQDQLIKKWGSGIGNIMVYNDSYIVIPGMMCGNIFITFQPSRGWEEVENYHDLTLPPHQQYITFYCWLKEVFKADAMIHMGTHGTLEFLPGRSIGLQGDDWTFELSGIPNIYPYIVSNPGEALVAKERSMALVISHMTPAMVVSELYDDLVKLNSYMALYNEHMNKGEISLAESYKNLILNLSKELYFDGPTKNQSFDKWLDELHHYLEDLDNDIITFGLHSLGYVLTGDEMVQEVITIVSSKTHIYNYIKNMLYPEYKDIDYNDMKYDQKYHNVTNKTQEWLINFIEQLLMGNITNMTEFFNELGIIDETFMSNLDYCNQTIRNIQDNMEWESILKALSGEYVLPGLAVDPAYGESLPTGRNIYTTDTTKMPSQAAWGAGKKIVDQLLVQYYEKNGKFPELVGLVMWGTEILRTEGIGIAEFLYFLGVSPEWDKTGKVTGVSLIPLEDLKIKLSNGKVINRPRIDVYASAVTSNVYWISLMVNAVKLVNDTDESFKWNYIKKHYNETPSLDRIFGLPGAVLEGTGMSDYIPNTNKWWNSTNLTKDLAEIYLSRVSNSWTVDENGRLVVSEKRETYEYLLGKTDLITQNIDSTWRFLDSDDYYDWFGGLLGASQYLGANPDTGIVDIRNSNNYVSRTLEEEIEFEIRSMILNPKYRDELLKSASGWLSYSEKYEYIFGFVSTATGKDGKSLISDSVWNGLAKNLLSPSFNVDSDFKSASFQSMAGWVIVAAQKGLFNVDPKVLQDIIDKYINETINYGVACCHHTCANLEFNKLVVQASSLSYDKKKKFLEELESSTKVKYDVSAILGTKHYEGQLQDWGSQDLSGYQGKSQYSPNTQGAMNPDGGSGDSSSAGESGANGPNGEAGTSGDSSSQGDQSSSAAGQGDSKSYEVDKNQQNTSGEESGVSAAFIVAVLALIGLFVVGYVRNKSEE</sequence>
<proteinExistence type="predicted"/>
<evidence type="ECO:0000313" key="1">
    <source>
        <dbReference type="EMBL" id="BBL62250.1"/>
    </source>
</evidence>
<organism evidence="1 2">
    <name type="scientific">Methanobrevibacter arboriphilus</name>
    <dbReference type="NCBI Taxonomy" id="39441"/>
    <lineage>
        <taxon>Archaea</taxon>
        <taxon>Methanobacteriati</taxon>
        <taxon>Methanobacteriota</taxon>
        <taxon>Methanomada group</taxon>
        <taxon>Methanobacteria</taxon>
        <taxon>Methanobacteriales</taxon>
        <taxon>Methanobacteriaceae</taxon>
        <taxon>Methanobrevibacter</taxon>
    </lineage>
</organism>
<gene>
    <name evidence="1" type="ORF">MarbSA_12900</name>
</gene>
<dbReference type="Proteomes" id="UP000825015">
    <property type="component" value="Chromosome"/>
</dbReference>
<evidence type="ECO:0000313" key="2">
    <source>
        <dbReference type="Proteomes" id="UP000825015"/>
    </source>
</evidence>
<reference evidence="1" key="1">
    <citation type="submission" date="2019-06" db="EMBL/GenBank/DDBJ databases">
        <title>Complete genome sequence of Methanobrevibacter arboriphilus strain SA.</title>
        <authorList>
            <person name="Asakawa S."/>
        </authorList>
    </citation>
    <scope>NUCLEOTIDE SEQUENCE</scope>
    <source>
        <strain evidence="1">SA</strain>
    </source>
</reference>
<keyword evidence="2" id="KW-1185">Reference proteome</keyword>
<protein>
    <submittedName>
        <fullName evidence="1">Uncharacterized protein</fullName>
    </submittedName>
</protein>
<name>A0ACA8R5L6_METAZ</name>